<evidence type="ECO:0000313" key="1">
    <source>
        <dbReference type="EMBL" id="CDW44426.1"/>
    </source>
</evidence>
<reference evidence="1" key="1">
    <citation type="submission" date="2014-05" db="EMBL/GenBank/DDBJ databases">
        <authorList>
            <person name="Chronopoulou M."/>
        </authorList>
    </citation>
    <scope>NUCLEOTIDE SEQUENCE</scope>
    <source>
        <tissue evidence="1">Whole organism</tissue>
    </source>
</reference>
<accession>A0A0K2V3A0</accession>
<proteinExistence type="predicted"/>
<organism evidence="1">
    <name type="scientific">Lepeophtheirus salmonis</name>
    <name type="common">Salmon louse</name>
    <name type="synonym">Caligus salmonis</name>
    <dbReference type="NCBI Taxonomy" id="72036"/>
    <lineage>
        <taxon>Eukaryota</taxon>
        <taxon>Metazoa</taxon>
        <taxon>Ecdysozoa</taxon>
        <taxon>Arthropoda</taxon>
        <taxon>Crustacea</taxon>
        <taxon>Multicrustacea</taxon>
        <taxon>Hexanauplia</taxon>
        <taxon>Copepoda</taxon>
        <taxon>Siphonostomatoida</taxon>
        <taxon>Caligidae</taxon>
        <taxon>Lepeophtheirus</taxon>
    </lineage>
</organism>
<sequence length="31" mass="3810">MRKRGCLINDGRTTWFTIFRYITTTLSFFTY</sequence>
<name>A0A0K2V3A0_LEPSM</name>
<dbReference type="AlphaFoldDB" id="A0A0K2V3A0"/>
<protein>
    <submittedName>
        <fullName evidence="1">Uncharacterized protein</fullName>
    </submittedName>
</protein>
<dbReference type="EMBL" id="HACA01027065">
    <property type="protein sequence ID" value="CDW44426.1"/>
    <property type="molecule type" value="Transcribed_RNA"/>
</dbReference>